<feature type="compositionally biased region" description="Pro residues" evidence="1">
    <location>
        <begin position="40"/>
        <end position="66"/>
    </location>
</feature>
<dbReference type="PROSITE" id="PS51257">
    <property type="entry name" value="PROKAR_LIPOPROTEIN"/>
    <property type="match status" value="1"/>
</dbReference>
<dbReference type="PATRIC" id="fig|1246301.3.peg.4912"/>
<evidence type="ECO:0000313" key="4">
    <source>
        <dbReference type="Proteomes" id="UP000016223"/>
    </source>
</evidence>
<name>T1XHZ8_VARPD</name>
<feature type="chain" id="PRO_5004596451" description="Lipoprotein" evidence="2">
    <location>
        <begin position="23"/>
        <end position="375"/>
    </location>
</feature>
<dbReference type="HOGENOM" id="CLU_737579_0_0_4"/>
<dbReference type="RefSeq" id="WP_021012619.1">
    <property type="nucleotide sequence ID" value="NC_022247.1"/>
</dbReference>
<protein>
    <recommendedName>
        <fullName evidence="5">Lipoprotein</fullName>
    </recommendedName>
</protein>
<feature type="signal peptide" evidence="2">
    <location>
        <begin position="1"/>
        <end position="22"/>
    </location>
</feature>
<reference evidence="3 4" key="1">
    <citation type="submission" date="2012-10" db="EMBL/GenBank/DDBJ databases">
        <title>Genome sequence of Variovorax paradoxus B4.</title>
        <authorList>
            <person name="Schuldes J."/>
            <person name="Brandt U."/>
            <person name="Hiessl S."/>
            <person name="Wuebbeler J.H."/>
            <person name="Thuermer A."/>
            <person name="Steinbuechel A."/>
            <person name="Daniel R."/>
        </authorList>
    </citation>
    <scope>NUCLEOTIDE SEQUENCE [LARGE SCALE GENOMIC DNA]</scope>
    <source>
        <strain evidence="3 4">B4</strain>
    </source>
</reference>
<keyword evidence="2" id="KW-0732">Signal</keyword>
<evidence type="ECO:0008006" key="5">
    <source>
        <dbReference type="Google" id="ProtNLM"/>
    </source>
</evidence>
<feature type="region of interest" description="Disordered" evidence="1">
    <location>
        <begin position="31"/>
        <end position="69"/>
    </location>
</feature>
<proteinExistence type="predicted"/>
<sequence>MKTKLLLTVAATALLMACGGGGGGGGGGYSGLPIGGIPPGQQPDPGPNPAPAPAPNPNPNPSPNPSPIRAHYKFLSFQQDRNPDTETAEKRYDDYIALLNREGAAGYRYLDGVTGGTIVTLRDQFMMVKDIETTYTYEYKRFEVDILSSDGLPRLLQQMKAQGAKGMVYVKILGVIGLSVNDNAEFAVLYRKDAGSSATYDYTAADIPPTSADFVNLANAQGANGFRPWATPVLRGLTQQFFIKDLGSAARYDLKAVVSPLSVVGGTVEDVKVQIRAQGATGYRLLKSRFMEDGKDFIFYLKDTTQSSSFEYEFLENPDPVFDIQEANAVQANSQTAIGLRYFGLPDSPIFFRSLNCTGPLCLSPDGKEIEDGSS</sequence>
<evidence type="ECO:0000313" key="3">
    <source>
        <dbReference type="EMBL" id="AGU51969.1"/>
    </source>
</evidence>
<evidence type="ECO:0000256" key="2">
    <source>
        <dbReference type="SAM" id="SignalP"/>
    </source>
</evidence>
<dbReference type="EMBL" id="CP003911">
    <property type="protein sequence ID" value="AGU51969.1"/>
    <property type="molecule type" value="Genomic_DNA"/>
</dbReference>
<dbReference type="KEGG" id="vpd:VAPA_1c49040"/>
<dbReference type="OrthoDB" id="8858057at2"/>
<dbReference type="AlphaFoldDB" id="T1XHZ8"/>
<dbReference type="Proteomes" id="UP000016223">
    <property type="component" value="Chromosome 1"/>
</dbReference>
<evidence type="ECO:0000256" key="1">
    <source>
        <dbReference type="SAM" id="MobiDB-lite"/>
    </source>
</evidence>
<organism evidence="3 4">
    <name type="scientific">Variovorax paradoxus B4</name>
    <dbReference type="NCBI Taxonomy" id="1246301"/>
    <lineage>
        <taxon>Bacteria</taxon>
        <taxon>Pseudomonadati</taxon>
        <taxon>Pseudomonadota</taxon>
        <taxon>Betaproteobacteria</taxon>
        <taxon>Burkholderiales</taxon>
        <taxon>Comamonadaceae</taxon>
        <taxon>Variovorax</taxon>
    </lineage>
</organism>
<gene>
    <name evidence="3" type="ORF">VAPA_1c49040</name>
</gene>
<accession>T1XHZ8</accession>